<proteinExistence type="predicted"/>
<dbReference type="HOGENOM" id="CLU_980985_0_0_1"/>
<evidence type="ECO:0000256" key="1">
    <source>
        <dbReference type="ARBA" id="ARBA00015005"/>
    </source>
</evidence>
<evidence type="ECO:0000256" key="2">
    <source>
        <dbReference type="ARBA" id="ARBA00022553"/>
    </source>
</evidence>
<dbReference type="PANTHER" id="PTHR31383:SF2">
    <property type="entry name" value="OXIDATIVE STRESS-RESPONSIVE SERINE-RICH PROTEIN 1"/>
    <property type="match status" value="1"/>
</dbReference>
<dbReference type="Proteomes" id="UP000008744">
    <property type="component" value="Unassembled WGS sequence"/>
</dbReference>
<dbReference type="InterPro" id="IPR008494">
    <property type="entry name" value="DUF776"/>
</dbReference>
<dbReference type="PANTHER" id="PTHR31383">
    <property type="entry name" value="OXIDATIVE STRESS-RESPONSE SERINE-RICH PROTEIN 1"/>
    <property type="match status" value="1"/>
</dbReference>
<dbReference type="KEGG" id="dpe:6588712"/>
<accession>B4G7H6</accession>
<evidence type="ECO:0000256" key="3">
    <source>
        <dbReference type="ARBA" id="ARBA00029721"/>
    </source>
</evidence>
<dbReference type="AlphaFoldDB" id="B4G7H6"/>
<evidence type="ECO:0000313" key="5">
    <source>
        <dbReference type="EMBL" id="EDW28376.1"/>
    </source>
</evidence>
<dbReference type="OMA" id="YFDTIVH"/>
<dbReference type="PhylomeDB" id="B4G7H6"/>
<dbReference type="EMBL" id="CH479180">
    <property type="protein sequence ID" value="EDW28376.1"/>
    <property type="molecule type" value="Genomic_DNA"/>
</dbReference>
<protein>
    <recommendedName>
        <fullName evidence="1">Oxidative stress-responsive serine-rich protein 1</fullName>
    </recommendedName>
    <alternativeName>
        <fullName evidence="4">Oxidative stress-responsive protein 1</fullName>
    </alternativeName>
    <alternativeName>
        <fullName evidence="3">Peroxide-inducible transcript 1 protein</fullName>
    </alternativeName>
</protein>
<sequence length="285" mass="32688">MTTEELPANLDKLKITPTHPLCKSVKRNPFYNPDNDFKLSNANDNFEQILSAKHKMIHRWKCRPRRRSESCLESCTQDKSFLQTESVEITSPPSYSHGVKKLAQKKHVAPTKKYLFRQPMLKTLFGCEHGRSLVRSRKMFHLNAEKEKTSQIQTKNSTFNIGDTCSFRDLISECDILLDQTKETNLDNVRRVPKICSKYKTTISSKKEINCRLLSNKERNAFTISASKRSLSVSRMGTTCSQQACYNATTPSNCDDVTISELASYFDTMVHIPKKMSSMAEMMYI</sequence>
<dbReference type="OrthoDB" id="10045817at2759"/>
<keyword evidence="2" id="KW-0597">Phosphoprotein</keyword>
<reference evidence="5 6" key="1">
    <citation type="journal article" date="2007" name="Nature">
        <title>Evolution of genes and genomes on the Drosophila phylogeny.</title>
        <authorList>
            <consortium name="Drosophila 12 Genomes Consortium"/>
            <person name="Clark A.G."/>
            <person name="Eisen M.B."/>
            <person name="Smith D.R."/>
            <person name="Bergman C.M."/>
            <person name="Oliver B."/>
            <person name="Markow T.A."/>
            <person name="Kaufman T.C."/>
            <person name="Kellis M."/>
            <person name="Gelbart W."/>
            <person name="Iyer V.N."/>
            <person name="Pollard D.A."/>
            <person name="Sackton T.B."/>
            <person name="Larracuente A.M."/>
            <person name="Singh N.D."/>
            <person name="Abad J.P."/>
            <person name="Abt D.N."/>
            <person name="Adryan B."/>
            <person name="Aguade M."/>
            <person name="Akashi H."/>
            <person name="Anderson W.W."/>
            <person name="Aquadro C.F."/>
            <person name="Ardell D.H."/>
            <person name="Arguello R."/>
            <person name="Artieri C.G."/>
            <person name="Barbash D.A."/>
            <person name="Barker D."/>
            <person name="Barsanti P."/>
            <person name="Batterham P."/>
            <person name="Batzoglou S."/>
            <person name="Begun D."/>
            <person name="Bhutkar A."/>
            <person name="Blanco E."/>
            <person name="Bosak S.A."/>
            <person name="Bradley R.K."/>
            <person name="Brand A.D."/>
            <person name="Brent M.R."/>
            <person name="Brooks A.N."/>
            <person name="Brown R.H."/>
            <person name="Butlin R.K."/>
            <person name="Caggese C."/>
            <person name="Calvi B.R."/>
            <person name="Bernardo de Carvalho A."/>
            <person name="Caspi A."/>
            <person name="Castrezana S."/>
            <person name="Celniker S.E."/>
            <person name="Chang J.L."/>
            <person name="Chapple C."/>
            <person name="Chatterji S."/>
            <person name="Chinwalla A."/>
            <person name="Civetta A."/>
            <person name="Clifton S.W."/>
            <person name="Comeron J.M."/>
            <person name="Costello J.C."/>
            <person name="Coyne J.A."/>
            <person name="Daub J."/>
            <person name="David R.G."/>
            <person name="Delcher A.L."/>
            <person name="Delehaunty K."/>
            <person name="Do C.B."/>
            <person name="Ebling H."/>
            <person name="Edwards K."/>
            <person name="Eickbush T."/>
            <person name="Evans J.D."/>
            <person name="Filipski A."/>
            <person name="Findeiss S."/>
            <person name="Freyhult E."/>
            <person name="Fulton L."/>
            <person name="Fulton R."/>
            <person name="Garcia A.C."/>
            <person name="Gardiner A."/>
            <person name="Garfield D.A."/>
            <person name="Garvin B.E."/>
            <person name="Gibson G."/>
            <person name="Gilbert D."/>
            <person name="Gnerre S."/>
            <person name="Godfrey J."/>
            <person name="Good R."/>
            <person name="Gotea V."/>
            <person name="Gravely B."/>
            <person name="Greenberg A.J."/>
            <person name="Griffiths-Jones S."/>
            <person name="Gross S."/>
            <person name="Guigo R."/>
            <person name="Gustafson E.A."/>
            <person name="Haerty W."/>
            <person name="Hahn M.W."/>
            <person name="Halligan D.L."/>
            <person name="Halpern A.L."/>
            <person name="Halter G.M."/>
            <person name="Han M.V."/>
            <person name="Heger A."/>
            <person name="Hillier L."/>
            <person name="Hinrichs A.S."/>
            <person name="Holmes I."/>
            <person name="Hoskins R.A."/>
            <person name="Hubisz M.J."/>
            <person name="Hultmark D."/>
            <person name="Huntley M.A."/>
            <person name="Jaffe D.B."/>
            <person name="Jagadeeshan S."/>
            <person name="Jeck W.R."/>
            <person name="Johnson J."/>
            <person name="Jones C.D."/>
            <person name="Jordan W.C."/>
            <person name="Karpen G.H."/>
            <person name="Kataoka E."/>
            <person name="Keightley P.D."/>
            <person name="Kheradpour P."/>
            <person name="Kirkness E.F."/>
            <person name="Koerich L.B."/>
            <person name="Kristiansen K."/>
            <person name="Kudrna D."/>
            <person name="Kulathinal R.J."/>
            <person name="Kumar S."/>
            <person name="Kwok R."/>
            <person name="Lander E."/>
            <person name="Langley C.H."/>
            <person name="Lapoint R."/>
            <person name="Lazzaro B.P."/>
            <person name="Lee S.J."/>
            <person name="Levesque L."/>
            <person name="Li R."/>
            <person name="Lin C.F."/>
            <person name="Lin M.F."/>
            <person name="Lindblad-Toh K."/>
            <person name="Llopart A."/>
            <person name="Long M."/>
            <person name="Low L."/>
            <person name="Lozovsky E."/>
            <person name="Lu J."/>
            <person name="Luo M."/>
            <person name="Machado C.A."/>
            <person name="Makalowski W."/>
            <person name="Marzo M."/>
            <person name="Matsuda M."/>
            <person name="Matzkin L."/>
            <person name="McAllister B."/>
            <person name="McBride C.S."/>
            <person name="McKernan B."/>
            <person name="McKernan K."/>
            <person name="Mendez-Lago M."/>
            <person name="Minx P."/>
            <person name="Mollenhauer M.U."/>
            <person name="Montooth K."/>
            <person name="Mount S.M."/>
            <person name="Mu X."/>
            <person name="Myers E."/>
            <person name="Negre B."/>
            <person name="Newfeld S."/>
            <person name="Nielsen R."/>
            <person name="Noor M.A."/>
            <person name="O'Grady P."/>
            <person name="Pachter L."/>
            <person name="Papaceit M."/>
            <person name="Parisi M.J."/>
            <person name="Parisi M."/>
            <person name="Parts L."/>
            <person name="Pedersen J.S."/>
            <person name="Pesole G."/>
            <person name="Phillippy A.M."/>
            <person name="Ponting C.P."/>
            <person name="Pop M."/>
            <person name="Porcelli D."/>
            <person name="Powell J.R."/>
            <person name="Prohaska S."/>
            <person name="Pruitt K."/>
            <person name="Puig M."/>
            <person name="Quesneville H."/>
            <person name="Ram K.R."/>
            <person name="Rand D."/>
            <person name="Rasmussen M.D."/>
            <person name="Reed L.K."/>
            <person name="Reenan R."/>
            <person name="Reily A."/>
            <person name="Remington K.A."/>
            <person name="Rieger T.T."/>
            <person name="Ritchie M.G."/>
            <person name="Robin C."/>
            <person name="Rogers Y.H."/>
            <person name="Rohde C."/>
            <person name="Rozas J."/>
            <person name="Rubenfield M.J."/>
            <person name="Ruiz A."/>
            <person name="Russo S."/>
            <person name="Salzberg S.L."/>
            <person name="Sanchez-Gracia A."/>
            <person name="Saranga D.J."/>
            <person name="Sato H."/>
            <person name="Schaeffer S.W."/>
            <person name="Schatz M.C."/>
            <person name="Schlenke T."/>
            <person name="Schwartz R."/>
            <person name="Segarra C."/>
            <person name="Singh R.S."/>
            <person name="Sirot L."/>
            <person name="Sirota M."/>
            <person name="Sisneros N.B."/>
            <person name="Smith C.D."/>
            <person name="Smith T.F."/>
            <person name="Spieth J."/>
            <person name="Stage D.E."/>
            <person name="Stark A."/>
            <person name="Stephan W."/>
            <person name="Strausberg R.L."/>
            <person name="Strempel S."/>
            <person name="Sturgill D."/>
            <person name="Sutton G."/>
            <person name="Sutton G.G."/>
            <person name="Tao W."/>
            <person name="Teichmann S."/>
            <person name="Tobari Y.N."/>
            <person name="Tomimura Y."/>
            <person name="Tsolas J.M."/>
            <person name="Valente V.L."/>
            <person name="Venter E."/>
            <person name="Venter J.C."/>
            <person name="Vicario S."/>
            <person name="Vieira F.G."/>
            <person name="Vilella A.J."/>
            <person name="Villasante A."/>
            <person name="Walenz B."/>
            <person name="Wang J."/>
            <person name="Wasserman M."/>
            <person name="Watts T."/>
            <person name="Wilson D."/>
            <person name="Wilson R.K."/>
            <person name="Wing R.A."/>
            <person name="Wolfner M.F."/>
            <person name="Wong A."/>
            <person name="Wong G.K."/>
            <person name="Wu C.I."/>
            <person name="Wu G."/>
            <person name="Yamamoto D."/>
            <person name="Yang H.P."/>
            <person name="Yang S.P."/>
            <person name="Yorke J.A."/>
            <person name="Yoshida K."/>
            <person name="Zdobnov E."/>
            <person name="Zhang P."/>
            <person name="Zhang Y."/>
            <person name="Zimin A.V."/>
            <person name="Baldwin J."/>
            <person name="Abdouelleil A."/>
            <person name="Abdulkadir J."/>
            <person name="Abebe A."/>
            <person name="Abera B."/>
            <person name="Abreu J."/>
            <person name="Acer S.C."/>
            <person name="Aftuck L."/>
            <person name="Alexander A."/>
            <person name="An P."/>
            <person name="Anderson E."/>
            <person name="Anderson S."/>
            <person name="Arachi H."/>
            <person name="Azer M."/>
            <person name="Bachantsang P."/>
            <person name="Barry A."/>
            <person name="Bayul T."/>
            <person name="Berlin A."/>
            <person name="Bessette D."/>
            <person name="Bloom T."/>
            <person name="Blye J."/>
            <person name="Boguslavskiy L."/>
            <person name="Bonnet C."/>
            <person name="Boukhgalter B."/>
            <person name="Bourzgui I."/>
            <person name="Brown A."/>
            <person name="Cahill P."/>
            <person name="Channer S."/>
            <person name="Cheshatsang Y."/>
            <person name="Chuda L."/>
            <person name="Citroen M."/>
            <person name="Collymore A."/>
            <person name="Cooke P."/>
            <person name="Costello M."/>
            <person name="D'Aco K."/>
            <person name="Daza R."/>
            <person name="De Haan G."/>
            <person name="DeGray S."/>
            <person name="DeMaso C."/>
            <person name="Dhargay N."/>
            <person name="Dooley K."/>
            <person name="Dooley E."/>
            <person name="Doricent M."/>
            <person name="Dorje P."/>
            <person name="Dorjee K."/>
            <person name="Dupes A."/>
            <person name="Elong R."/>
            <person name="Falk J."/>
            <person name="Farina A."/>
            <person name="Faro S."/>
            <person name="Ferguson D."/>
            <person name="Fisher S."/>
            <person name="Foley C.D."/>
            <person name="Franke A."/>
            <person name="Friedrich D."/>
            <person name="Gadbois L."/>
            <person name="Gearin G."/>
            <person name="Gearin C.R."/>
            <person name="Giannoukos G."/>
            <person name="Goode T."/>
            <person name="Graham J."/>
            <person name="Grandbois E."/>
            <person name="Grewal S."/>
            <person name="Gyaltsen K."/>
            <person name="Hafez N."/>
            <person name="Hagos B."/>
            <person name="Hall J."/>
            <person name="Henson C."/>
            <person name="Hollinger A."/>
            <person name="Honan T."/>
            <person name="Huard M.D."/>
            <person name="Hughes L."/>
            <person name="Hurhula B."/>
            <person name="Husby M.E."/>
            <person name="Kamat A."/>
            <person name="Kanga B."/>
            <person name="Kashin S."/>
            <person name="Khazanovich D."/>
            <person name="Kisner P."/>
            <person name="Lance K."/>
            <person name="Lara M."/>
            <person name="Lee W."/>
            <person name="Lennon N."/>
            <person name="Letendre F."/>
            <person name="LeVine R."/>
            <person name="Lipovsky A."/>
            <person name="Liu X."/>
            <person name="Liu J."/>
            <person name="Liu S."/>
            <person name="Lokyitsang T."/>
            <person name="Lokyitsang Y."/>
            <person name="Lubonja R."/>
            <person name="Lui A."/>
            <person name="MacDonald P."/>
            <person name="Magnisalis V."/>
            <person name="Maru K."/>
            <person name="Matthews C."/>
            <person name="McCusker W."/>
            <person name="McDonough S."/>
            <person name="Mehta T."/>
            <person name="Meldrim J."/>
            <person name="Meneus L."/>
            <person name="Mihai O."/>
            <person name="Mihalev A."/>
            <person name="Mihova T."/>
            <person name="Mittelman R."/>
            <person name="Mlenga V."/>
            <person name="Montmayeur A."/>
            <person name="Mulrain L."/>
            <person name="Navidi A."/>
            <person name="Naylor J."/>
            <person name="Negash T."/>
            <person name="Nguyen T."/>
            <person name="Nguyen N."/>
            <person name="Nicol R."/>
            <person name="Norbu C."/>
            <person name="Norbu N."/>
            <person name="Novod N."/>
            <person name="O'Neill B."/>
            <person name="Osman S."/>
            <person name="Markiewicz E."/>
            <person name="Oyono O.L."/>
            <person name="Patti C."/>
            <person name="Phunkhang P."/>
            <person name="Pierre F."/>
            <person name="Priest M."/>
            <person name="Raghuraman S."/>
            <person name="Rege F."/>
            <person name="Reyes R."/>
            <person name="Rise C."/>
            <person name="Rogov P."/>
            <person name="Ross K."/>
            <person name="Ryan E."/>
            <person name="Settipalli S."/>
            <person name="Shea T."/>
            <person name="Sherpa N."/>
            <person name="Shi L."/>
            <person name="Shih D."/>
            <person name="Sparrow T."/>
            <person name="Spaulding J."/>
            <person name="Stalker J."/>
            <person name="Stange-Thomann N."/>
            <person name="Stavropoulos S."/>
            <person name="Stone C."/>
            <person name="Strader C."/>
            <person name="Tesfaye S."/>
            <person name="Thomson T."/>
            <person name="Thoulutsang Y."/>
            <person name="Thoulutsang D."/>
            <person name="Topham K."/>
            <person name="Topping I."/>
            <person name="Tsamla T."/>
            <person name="Vassiliev H."/>
            <person name="Vo A."/>
            <person name="Wangchuk T."/>
            <person name="Wangdi T."/>
            <person name="Weiand M."/>
            <person name="Wilkinson J."/>
            <person name="Wilson A."/>
            <person name="Yadav S."/>
            <person name="Young G."/>
            <person name="Yu Q."/>
            <person name="Zembek L."/>
            <person name="Zhong D."/>
            <person name="Zimmer A."/>
            <person name="Zwirko Z."/>
            <person name="Jaffe D.B."/>
            <person name="Alvarez P."/>
            <person name="Brockman W."/>
            <person name="Butler J."/>
            <person name="Chin C."/>
            <person name="Gnerre S."/>
            <person name="Grabherr M."/>
            <person name="Kleber M."/>
            <person name="Mauceli E."/>
            <person name="MacCallum I."/>
        </authorList>
    </citation>
    <scope>NUCLEOTIDE SEQUENCE [LARGE SCALE GENOMIC DNA]</scope>
    <source>
        <strain evidence="6">MSH-3 / Tucson 14011-0111.49</strain>
    </source>
</reference>
<evidence type="ECO:0000256" key="4">
    <source>
        <dbReference type="ARBA" id="ARBA00031405"/>
    </source>
</evidence>
<gene>
    <name evidence="5" type="primary">Dper\GL19162</name>
    <name evidence="5" type="ORF">Dper_GL19162</name>
</gene>
<evidence type="ECO:0000313" key="6">
    <source>
        <dbReference type="Proteomes" id="UP000008744"/>
    </source>
</evidence>
<keyword evidence="6" id="KW-1185">Reference proteome</keyword>
<organism evidence="6">
    <name type="scientific">Drosophila persimilis</name>
    <name type="common">Fruit fly</name>
    <dbReference type="NCBI Taxonomy" id="7234"/>
    <lineage>
        <taxon>Eukaryota</taxon>
        <taxon>Metazoa</taxon>
        <taxon>Ecdysozoa</taxon>
        <taxon>Arthropoda</taxon>
        <taxon>Hexapoda</taxon>
        <taxon>Insecta</taxon>
        <taxon>Pterygota</taxon>
        <taxon>Neoptera</taxon>
        <taxon>Endopterygota</taxon>
        <taxon>Diptera</taxon>
        <taxon>Brachycera</taxon>
        <taxon>Muscomorpha</taxon>
        <taxon>Ephydroidea</taxon>
        <taxon>Drosophilidae</taxon>
        <taxon>Drosophila</taxon>
        <taxon>Sophophora</taxon>
    </lineage>
</organism>
<dbReference type="GO" id="GO:0070301">
    <property type="term" value="P:cellular response to hydrogen peroxide"/>
    <property type="evidence" value="ECO:0007669"/>
    <property type="project" value="TreeGrafter"/>
</dbReference>
<name>B4G7H6_DROPE</name>
<dbReference type="eggNOG" id="ENOG502QUK0">
    <property type="taxonomic scope" value="Eukaryota"/>
</dbReference>